<name>A0ABW3I1G6_9FLAO</name>
<evidence type="ECO:0000313" key="1">
    <source>
        <dbReference type="EMBL" id="MFD0963645.1"/>
    </source>
</evidence>
<reference evidence="2" key="1">
    <citation type="journal article" date="2019" name="Int. J. Syst. Evol. Microbiol.">
        <title>The Global Catalogue of Microorganisms (GCM) 10K type strain sequencing project: providing services to taxonomists for standard genome sequencing and annotation.</title>
        <authorList>
            <consortium name="The Broad Institute Genomics Platform"/>
            <consortium name="The Broad Institute Genome Sequencing Center for Infectious Disease"/>
            <person name="Wu L."/>
            <person name="Ma J."/>
        </authorList>
    </citation>
    <scope>NUCLEOTIDE SEQUENCE [LARGE SCALE GENOMIC DNA]</scope>
    <source>
        <strain evidence="2">CCUG 62114</strain>
    </source>
</reference>
<dbReference type="EMBL" id="JBHTJM010000006">
    <property type="protein sequence ID" value="MFD0963645.1"/>
    <property type="molecule type" value="Genomic_DNA"/>
</dbReference>
<proteinExistence type="predicted"/>
<dbReference type="RefSeq" id="WP_377714560.1">
    <property type="nucleotide sequence ID" value="NZ_JBHTJM010000006.1"/>
</dbReference>
<accession>A0ABW3I1G6</accession>
<sequence length="53" mass="6339">MPKVGDKYLIVYLKNNPRVDYVFLEKKLPDNVDIEDDVDKFIPDKIEINFLRI</sequence>
<keyword evidence="2" id="KW-1185">Reference proteome</keyword>
<gene>
    <name evidence="1" type="ORF">ACFQ1O_06485</name>
</gene>
<dbReference type="Proteomes" id="UP001596997">
    <property type="component" value="Unassembled WGS sequence"/>
</dbReference>
<protein>
    <submittedName>
        <fullName evidence="1">Uncharacterized protein</fullName>
    </submittedName>
</protein>
<evidence type="ECO:0000313" key="2">
    <source>
        <dbReference type="Proteomes" id="UP001596997"/>
    </source>
</evidence>
<comment type="caution">
    <text evidence="1">The sequence shown here is derived from an EMBL/GenBank/DDBJ whole genome shotgun (WGS) entry which is preliminary data.</text>
</comment>
<organism evidence="1 2">
    <name type="scientific">Pseudofulvibacter geojedonensis</name>
    <dbReference type="NCBI Taxonomy" id="1123758"/>
    <lineage>
        <taxon>Bacteria</taxon>
        <taxon>Pseudomonadati</taxon>
        <taxon>Bacteroidota</taxon>
        <taxon>Flavobacteriia</taxon>
        <taxon>Flavobacteriales</taxon>
        <taxon>Flavobacteriaceae</taxon>
        <taxon>Pseudofulvibacter</taxon>
    </lineage>
</organism>